<dbReference type="PANTHER" id="PTHR43461:SF1">
    <property type="entry name" value="TRANSMEMBRANE PROTEIN 256"/>
    <property type="match status" value="1"/>
</dbReference>
<dbReference type="Proteomes" id="UP001233836">
    <property type="component" value="Unassembled WGS sequence"/>
</dbReference>
<dbReference type="InterPro" id="IPR006696">
    <property type="entry name" value="DUF423"/>
</dbReference>
<protein>
    <submittedName>
        <fullName evidence="7">Uncharacterized membrane protein YgdD (TMEM256/DUF423 family)</fullName>
    </submittedName>
</protein>
<evidence type="ECO:0000313" key="8">
    <source>
        <dbReference type="Proteomes" id="UP001233836"/>
    </source>
</evidence>
<name>A0ABT9WCQ5_9BACL</name>
<evidence type="ECO:0000256" key="6">
    <source>
        <dbReference type="SAM" id="Phobius"/>
    </source>
</evidence>
<evidence type="ECO:0000256" key="1">
    <source>
        <dbReference type="ARBA" id="ARBA00004141"/>
    </source>
</evidence>
<evidence type="ECO:0000256" key="3">
    <source>
        <dbReference type="ARBA" id="ARBA00022692"/>
    </source>
</evidence>
<accession>A0ABT9WCQ5</accession>
<keyword evidence="5 6" id="KW-0472">Membrane</keyword>
<dbReference type="Pfam" id="PF04241">
    <property type="entry name" value="DUF423"/>
    <property type="match status" value="1"/>
</dbReference>
<dbReference type="RefSeq" id="WP_307215721.1">
    <property type="nucleotide sequence ID" value="NZ_JAUSTI010000005.1"/>
</dbReference>
<feature type="transmembrane region" description="Helical" evidence="6">
    <location>
        <begin position="71"/>
        <end position="91"/>
    </location>
</feature>
<reference evidence="7 8" key="1">
    <citation type="submission" date="2023-07" db="EMBL/GenBank/DDBJ databases">
        <title>Sorghum-associated microbial communities from plants grown in Nebraska, USA.</title>
        <authorList>
            <person name="Schachtman D."/>
        </authorList>
    </citation>
    <scope>NUCLEOTIDE SEQUENCE [LARGE SCALE GENOMIC DNA]</scope>
    <source>
        <strain evidence="7 8">DS1314</strain>
    </source>
</reference>
<proteinExistence type="inferred from homology"/>
<keyword evidence="8" id="KW-1185">Reference proteome</keyword>
<evidence type="ECO:0000256" key="4">
    <source>
        <dbReference type="ARBA" id="ARBA00022989"/>
    </source>
</evidence>
<dbReference type="EMBL" id="JAUSTI010000005">
    <property type="protein sequence ID" value="MDQ0170854.1"/>
    <property type="molecule type" value="Genomic_DNA"/>
</dbReference>
<evidence type="ECO:0000256" key="2">
    <source>
        <dbReference type="ARBA" id="ARBA00009694"/>
    </source>
</evidence>
<comment type="caution">
    <text evidence="7">The sequence shown here is derived from an EMBL/GenBank/DDBJ whole genome shotgun (WGS) entry which is preliminary data.</text>
</comment>
<sequence>MQRKWMMLGAILTMLSVAIGAFGAHIVKEHIDAKALATYETGVQYHMIHAVALLIVGLTAGQLGESTKLRWSARLLLIGIIVFSGSLYVLSTTGIKILGAITPIGGVAFIAGWLLFALDVWQRGKGRS</sequence>
<keyword evidence="4 6" id="KW-1133">Transmembrane helix</keyword>
<evidence type="ECO:0000256" key="5">
    <source>
        <dbReference type="ARBA" id="ARBA00023136"/>
    </source>
</evidence>
<feature type="transmembrane region" description="Helical" evidence="6">
    <location>
        <begin position="47"/>
        <end position="64"/>
    </location>
</feature>
<gene>
    <name evidence="7" type="ORF">J2T19_002302</name>
</gene>
<feature type="transmembrane region" description="Helical" evidence="6">
    <location>
        <begin position="97"/>
        <end position="118"/>
    </location>
</feature>
<evidence type="ECO:0000313" key="7">
    <source>
        <dbReference type="EMBL" id="MDQ0170854.1"/>
    </source>
</evidence>
<comment type="subcellular location">
    <subcellularLocation>
        <location evidence="1">Membrane</location>
        <topology evidence="1">Multi-pass membrane protein</topology>
    </subcellularLocation>
</comment>
<dbReference type="PANTHER" id="PTHR43461">
    <property type="entry name" value="TRANSMEMBRANE PROTEIN 256"/>
    <property type="match status" value="1"/>
</dbReference>
<keyword evidence="3 6" id="KW-0812">Transmembrane</keyword>
<organism evidence="7 8">
    <name type="scientific">Paenibacillus tundrae</name>
    <dbReference type="NCBI Taxonomy" id="528187"/>
    <lineage>
        <taxon>Bacteria</taxon>
        <taxon>Bacillati</taxon>
        <taxon>Bacillota</taxon>
        <taxon>Bacilli</taxon>
        <taxon>Bacillales</taxon>
        <taxon>Paenibacillaceae</taxon>
        <taxon>Paenibacillus</taxon>
    </lineage>
</organism>
<comment type="similarity">
    <text evidence="2">Belongs to the UPF0382 family.</text>
</comment>